<dbReference type="EMBL" id="CAUYUJ010012603">
    <property type="protein sequence ID" value="CAK0834269.1"/>
    <property type="molecule type" value="Genomic_DNA"/>
</dbReference>
<protein>
    <submittedName>
        <fullName evidence="1">Uncharacterized protein</fullName>
    </submittedName>
</protein>
<feature type="non-terminal residue" evidence="1">
    <location>
        <position position="239"/>
    </location>
</feature>
<organism evidence="1 2">
    <name type="scientific">Prorocentrum cordatum</name>
    <dbReference type="NCBI Taxonomy" id="2364126"/>
    <lineage>
        <taxon>Eukaryota</taxon>
        <taxon>Sar</taxon>
        <taxon>Alveolata</taxon>
        <taxon>Dinophyceae</taxon>
        <taxon>Prorocentrales</taxon>
        <taxon>Prorocentraceae</taxon>
        <taxon>Prorocentrum</taxon>
    </lineage>
</organism>
<name>A0ABN9SQU8_9DINO</name>
<feature type="non-terminal residue" evidence="1">
    <location>
        <position position="1"/>
    </location>
</feature>
<evidence type="ECO:0000313" key="1">
    <source>
        <dbReference type="EMBL" id="CAK0834269.1"/>
    </source>
</evidence>
<keyword evidence="2" id="KW-1185">Reference proteome</keyword>
<dbReference type="Proteomes" id="UP001189429">
    <property type="component" value="Unassembled WGS sequence"/>
</dbReference>
<comment type="caution">
    <text evidence="1">The sequence shown here is derived from an EMBL/GenBank/DDBJ whole genome shotgun (WGS) entry which is preliminary data.</text>
</comment>
<gene>
    <name evidence="1" type="ORF">PCOR1329_LOCUS31736</name>
</gene>
<evidence type="ECO:0000313" key="2">
    <source>
        <dbReference type="Proteomes" id="UP001189429"/>
    </source>
</evidence>
<sequence length="239" mass="25745">EVIDLVNNDGGAVDTDGKMEAQAILGYRQGHVPPACTVQLSPMAHLFFAMLTDISAHMATKTSVHSFQKTDVQAVLLIARPGDIDTRVSAPGIDPCVVGVGSVGYQKLDEQVHQLAKQVTSLQRPAERWTFLKQCGISRIGPRTKTIAPLRAKMCAATEGLTEQIILGCLWQLVCSRTKSAGTMGSKFTACSAGPEGLLLLSLDEHAEVLVTQVDSFGDEERLNMDSDILGRHGFDRAK</sequence>
<proteinExistence type="predicted"/>
<accession>A0ABN9SQU8</accession>
<reference evidence="1" key="1">
    <citation type="submission" date="2023-10" db="EMBL/GenBank/DDBJ databases">
        <authorList>
            <person name="Chen Y."/>
            <person name="Shah S."/>
            <person name="Dougan E. K."/>
            <person name="Thang M."/>
            <person name="Chan C."/>
        </authorList>
    </citation>
    <scope>NUCLEOTIDE SEQUENCE [LARGE SCALE GENOMIC DNA]</scope>
</reference>